<proteinExistence type="predicted"/>
<evidence type="ECO:0000313" key="2">
    <source>
        <dbReference type="Proteomes" id="UP001155820"/>
    </source>
</evidence>
<protein>
    <recommendedName>
        <fullName evidence="3">Phage tail protein</fullName>
    </recommendedName>
</protein>
<dbReference type="Proteomes" id="UP001155820">
    <property type="component" value="Unassembled WGS sequence"/>
</dbReference>
<dbReference type="EMBL" id="JABRWM010000006">
    <property type="protein sequence ID" value="NRF22876.1"/>
    <property type="molecule type" value="Genomic_DNA"/>
</dbReference>
<dbReference type="InterPro" id="IPR044000">
    <property type="entry name" value="Phage_tube_2"/>
</dbReference>
<dbReference type="AlphaFoldDB" id="A0AA44EQ48"/>
<gene>
    <name evidence="1" type="ORF">FOB26_27870</name>
</gene>
<dbReference type="Pfam" id="PF18906">
    <property type="entry name" value="Phage_tube_2"/>
    <property type="match status" value="1"/>
</dbReference>
<keyword evidence="2" id="KW-1185">Reference proteome</keyword>
<evidence type="ECO:0008006" key="3">
    <source>
        <dbReference type="Google" id="ProtNLM"/>
    </source>
</evidence>
<dbReference type="RefSeq" id="WP_172874213.1">
    <property type="nucleotide sequence ID" value="NZ_JABRWL010000006.1"/>
</dbReference>
<accession>A0AA44EQ48</accession>
<organism evidence="1 2">
    <name type="scientific">Agrobacterium pusense</name>
    <dbReference type="NCBI Taxonomy" id="648995"/>
    <lineage>
        <taxon>Bacteria</taxon>
        <taxon>Pseudomonadati</taxon>
        <taxon>Pseudomonadota</taxon>
        <taxon>Alphaproteobacteria</taxon>
        <taxon>Hyphomicrobiales</taxon>
        <taxon>Rhizobiaceae</taxon>
        <taxon>Rhizobium/Agrobacterium group</taxon>
        <taxon>Agrobacterium</taxon>
    </lineage>
</organism>
<name>A0AA44EQ48_9HYPH</name>
<evidence type="ECO:0000313" key="1">
    <source>
        <dbReference type="EMBL" id="NRF22876.1"/>
    </source>
</evidence>
<reference evidence="1" key="1">
    <citation type="submission" date="2019-07" db="EMBL/GenBank/DDBJ databases">
        <title>FDA dAtabase for Regulatory Grade micrObial Sequences (FDA-ARGOS): Supporting development and validation of Infectious Disease Dx tests.</title>
        <authorList>
            <person name="Bachman M."/>
            <person name="Young C."/>
            <person name="Tallon L."/>
            <person name="Sadzewicz L."/>
            <person name="Vavikolanu K."/>
            <person name="Mehta A."/>
            <person name="Aluvathingal J."/>
            <person name="Nadendla S."/>
            <person name="Nandy P."/>
            <person name="Geyer C."/>
            <person name="Yan Y."/>
            <person name="Sichtig H."/>
        </authorList>
    </citation>
    <scope>NUCLEOTIDE SEQUENCE</scope>
    <source>
        <strain evidence="1">FDAARGOS_618</strain>
    </source>
</reference>
<comment type="caution">
    <text evidence="1">The sequence shown here is derived from an EMBL/GenBank/DDBJ whole genome shotgun (WGS) entry which is preliminary data.</text>
</comment>
<sequence>MSDDVRFFRKLGILSKIETAQGEDAEPVAADAIIMSNVTFTPLTGERVSRDLLLPYLGNQGVILAGIYGRLEGDLELAGSGVAGTPPKYGSLLRAANFAETITAGVKVDYTIIEENSETVTIYFISDKVQHIFVGAKVNFAPNYQPKNYPKWRTTIVGMLGTITDIAAMPAISKAGWAKPVHVSKANTQMSLHGWPSVAESLSLDVGNTLTPRFLIGDEKVLISDRSSTGTAVVEARSLATVNWFDKALTRESGALSITHGTVAGNIVEITAPAVEVGEPTQGQTDGILNYSLPLDLCPVNGMDELKITFR</sequence>